<evidence type="ECO:0000256" key="6">
    <source>
        <dbReference type="SAM" id="Phobius"/>
    </source>
</evidence>
<evidence type="ECO:0000256" key="3">
    <source>
        <dbReference type="ARBA" id="ARBA00022692"/>
    </source>
</evidence>
<dbReference type="InterPro" id="IPR026748">
    <property type="entry name" value="Clarin"/>
</dbReference>
<dbReference type="RefSeq" id="XP_031417535.1">
    <property type="nucleotide sequence ID" value="XM_031561675.2"/>
</dbReference>
<keyword evidence="5 6" id="KW-0472">Membrane</keyword>
<comment type="subcellular location">
    <subcellularLocation>
        <location evidence="1">Membrane</location>
        <topology evidence="1">Multi-pass membrane protein</topology>
    </subcellularLocation>
</comment>
<evidence type="ECO:0000313" key="7">
    <source>
        <dbReference type="Proteomes" id="UP000515152"/>
    </source>
</evidence>
<reference evidence="8" key="1">
    <citation type="submission" date="2025-08" db="UniProtKB">
        <authorList>
            <consortium name="RefSeq"/>
        </authorList>
    </citation>
    <scope>IDENTIFICATION</scope>
</reference>
<proteinExistence type="inferred from homology"/>
<evidence type="ECO:0000256" key="5">
    <source>
        <dbReference type="ARBA" id="ARBA00023136"/>
    </source>
</evidence>
<evidence type="ECO:0000256" key="1">
    <source>
        <dbReference type="ARBA" id="ARBA00004141"/>
    </source>
</evidence>
<feature type="transmembrane region" description="Helical" evidence="6">
    <location>
        <begin position="86"/>
        <end position="113"/>
    </location>
</feature>
<accession>A0A6P8F0E9</accession>
<keyword evidence="4 6" id="KW-1133">Transmembrane helix</keyword>
<gene>
    <name evidence="8" type="primary">LOC105903290</name>
</gene>
<dbReference type="OrthoDB" id="9450082at2759"/>
<name>A0A6P8F0E9_CLUHA</name>
<dbReference type="PANTHER" id="PTHR31548:SF3">
    <property type="entry name" value="CLARIN-3"/>
    <property type="match status" value="1"/>
</dbReference>
<keyword evidence="3 6" id="KW-0812">Transmembrane</keyword>
<feature type="transmembrane region" description="Helical" evidence="6">
    <location>
        <begin position="125"/>
        <end position="146"/>
    </location>
</feature>
<comment type="similarity">
    <text evidence="2">Belongs to the clarin family.</text>
</comment>
<sequence>MPSLKKTLHFCSSALFCAGGVALLGYGMSVDWSSTSVDCKSSNSTGSGMVKIGLFEGVIVLKTCPFFDGGQPEVKVMEKLEGPPLILQYIVIALLVLSLIGSAASILITLYNSFSNPYETYMGPVGLYACSGISVGTSFLALIMYVSNVHLSNFSVEWISQSNVVDLTNVKVDMQLGFFLVLPYIAVNLLAILLVFLYVHGAYTRQKEQQKPTEDVPKEIMMY</sequence>
<evidence type="ECO:0000256" key="2">
    <source>
        <dbReference type="ARBA" id="ARBA00005787"/>
    </source>
</evidence>
<evidence type="ECO:0000313" key="8">
    <source>
        <dbReference type="RefSeq" id="XP_031417535.1"/>
    </source>
</evidence>
<organism evidence="7 8">
    <name type="scientific">Clupea harengus</name>
    <name type="common">Atlantic herring</name>
    <dbReference type="NCBI Taxonomy" id="7950"/>
    <lineage>
        <taxon>Eukaryota</taxon>
        <taxon>Metazoa</taxon>
        <taxon>Chordata</taxon>
        <taxon>Craniata</taxon>
        <taxon>Vertebrata</taxon>
        <taxon>Euteleostomi</taxon>
        <taxon>Actinopterygii</taxon>
        <taxon>Neopterygii</taxon>
        <taxon>Teleostei</taxon>
        <taxon>Clupei</taxon>
        <taxon>Clupeiformes</taxon>
        <taxon>Clupeoidei</taxon>
        <taxon>Clupeidae</taxon>
        <taxon>Clupea</taxon>
    </lineage>
</organism>
<evidence type="ECO:0000256" key="4">
    <source>
        <dbReference type="ARBA" id="ARBA00022989"/>
    </source>
</evidence>
<dbReference type="PANTHER" id="PTHR31548">
    <property type="entry name" value="CLARIN"/>
    <property type="match status" value="1"/>
</dbReference>
<dbReference type="Proteomes" id="UP000515152">
    <property type="component" value="Chromosome 23"/>
</dbReference>
<dbReference type="AlphaFoldDB" id="A0A6P8F0E9"/>
<dbReference type="KEGG" id="char:105903290"/>
<dbReference type="GeneID" id="105903290"/>
<keyword evidence="7" id="KW-1185">Reference proteome</keyword>
<feature type="transmembrane region" description="Helical" evidence="6">
    <location>
        <begin position="7"/>
        <end position="28"/>
    </location>
</feature>
<feature type="transmembrane region" description="Helical" evidence="6">
    <location>
        <begin position="176"/>
        <end position="199"/>
    </location>
</feature>
<dbReference type="GO" id="GO:0016020">
    <property type="term" value="C:membrane"/>
    <property type="evidence" value="ECO:0007669"/>
    <property type="project" value="UniProtKB-SubCell"/>
</dbReference>
<dbReference type="GO" id="GO:0007605">
    <property type="term" value="P:sensory perception of sound"/>
    <property type="evidence" value="ECO:0007669"/>
    <property type="project" value="UniProtKB-ARBA"/>
</dbReference>
<protein>
    <submittedName>
        <fullName evidence="8">Clarin-3</fullName>
    </submittedName>
</protein>